<keyword evidence="4" id="KW-1185">Reference proteome</keyword>
<keyword evidence="1" id="KW-0472">Membrane</keyword>
<feature type="domain" description="DUF1468" evidence="2">
    <location>
        <begin position="13"/>
        <end position="167"/>
    </location>
</feature>
<name>A0ABV7QYK0_9RHOB</name>
<keyword evidence="1" id="KW-0812">Transmembrane</keyword>
<dbReference type="Proteomes" id="UP001595721">
    <property type="component" value="Unassembled WGS sequence"/>
</dbReference>
<evidence type="ECO:0000259" key="2">
    <source>
        <dbReference type="Pfam" id="PF07331"/>
    </source>
</evidence>
<evidence type="ECO:0000256" key="1">
    <source>
        <dbReference type="SAM" id="Phobius"/>
    </source>
</evidence>
<feature type="transmembrane region" description="Helical" evidence="1">
    <location>
        <begin position="12"/>
        <end position="30"/>
    </location>
</feature>
<comment type="caution">
    <text evidence="3">The sequence shown here is derived from an EMBL/GenBank/DDBJ whole genome shotgun (WGS) entry which is preliminary data.</text>
</comment>
<dbReference type="Pfam" id="PF07331">
    <property type="entry name" value="TctB"/>
    <property type="match status" value="1"/>
</dbReference>
<feature type="transmembrane region" description="Helical" evidence="1">
    <location>
        <begin position="102"/>
        <end position="135"/>
    </location>
</feature>
<reference evidence="4" key="1">
    <citation type="journal article" date="2019" name="Int. J. Syst. Evol. Microbiol.">
        <title>The Global Catalogue of Microorganisms (GCM) 10K type strain sequencing project: providing services to taxonomists for standard genome sequencing and annotation.</title>
        <authorList>
            <consortium name="The Broad Institute Genomics Platform"/>
            <consortium name="The Broad Institute Genome Sequencing Center for Infectious Disease"/>
            <person name="Wu L."/>
            <person name="Ma J."/>
        </authorList>
    </citation>
    <scope>NUCLEOTIDE SEQUENCE [LARGE SCALE GENOMIC DNA]</scope>
    <source>
        <strain evidence="4">KCTC 42899</strain>
    </source>
</reference>
<evidence type="ECO:0000313" key="3">
    <source>
        <dbReference type="EMBL" id="MFC3526875.1"/>
    </source>
</evidence>
<proteinExistence type="predicted"/>
<feature type="transmembrane region" description="Helical" evidence="1">
    <location>
        <begin position="141"/>
        <end position="158"/>
    </location>
</feature>
<sequence>MSQPHRAREIGLGAVAILIGAALLVGSRGLGAIPGQNYGADTLPRLIAALAIGTGIAMLIQCLRPKQGSEPDAGAKAGTPDSSGAASAGAGWIRDPRAWARLGAAFALVLGYALFSPLTGFIIAGFAIVAGYALLMGVRPVHAAILGIVAAVALRYAFADILLVPLPRLDLSGFGG</sequence>
<dbReference type="InterPro" id="IPR009936">
    <property type="entry name" value="DUF1468"/>
</dbReference>
<dbReference type="EMBL" id="JBHRXJ010000001">
    <property type="protein sequence ID" value="MFC3526875.1"/>
    <property type="molecule type" value="Genomic_DNA"/>
</dbReference>
<evidence type="ECO:0000313" key="4">
    <source>
        <dbReference type="Proteomes" id="UP001595721"/>
    </source>
</evidence>
<gene>
    <name evidence="3" type="ORF">ACFOMH_01730</name>
</gene>
<dbReference type="RefSeq" id="WP_377742206.1">
    <property type="nucleotide sequence ID" value="NZ_JBHRXJ010000001.1"/>
</dbReference>
<keyword evidence="1" id="KW-1133">Transmembrane helix</keyword>
<protein>
    <submittedName>
        <fullName evidence="3">Tripartite tricarboxylate transporter TctB family protein</fullName>
    </submittedName>
</protein>
<accession>A0ABV7QYK0</accession>
<feature type="transmembrane region" description="Helical" evidence="1">
    <location>
        <begin position="42"/>
        <end position="60"/>
    </location>
</feature>
<organism evidence="3 4">
    <name type="scientific">Paracoccus mangrovi</name>
    <dbReference type="NCBI Taxonomy" id="1715645"/>
    <lineage>
        <taxon>Bacteria</taxon>
        <taxon>Pseudomonadati</taxon>
        <taxon>Pseudomonadota</taxon>
        <taxon>Alphaproteobacteria</taxon>
        <taxon>Rhodobacterales</taxon>
        <taxon>Paracoccaceae</taxon>
        <taxon>Paracoccus</taxon>
    </lineage>
</organism>